<evidence type="ECO:0000313" key="4">
    <source>
        <dbReference type="EMBL" id="MDI2091210.1"/>
    </source>
</evidence>
<dbReference type="PANTHER" id="PTHR43362:SF7">
    <property type="entry name" value="D-MANNONATE OXIDOREDUCTASE"/>
    <property type="match status" value="1"/>
</dbReference>
<comment type="caution">
    <text evidence="4">The sequence shown here is derived from an EMBL/GenBank/DDBJ whole genome shotgun (WGS) entry which is preliminary data.</text>
</comment>
<reference evidence="4" key="1">
    <citation type="submission" date="2023-05" db="EMBL/GenBank/DDBJ databases">
        <title>Whole genome sequence of Commensalibacter sp.</title>
        <authorList>
            <person name="Charoenyingcharoen P."/>
            <person name="Yukphan P."/>
        </authorList>
    </citation>
    <scope>NUCLEOTIDE SEQUENCE</scope>
    <source>
        <strain evidence="4">TBRC 16381</strain>
    </source>
</reference>
<dbReference type="PRINTS" id="PR00084">
    <property type="entry name" value="MTLDHDRGNASE"/>
</dbReference>
<evidence type="ECO:0000259" key="3">
    <source>
        <dbReference type="Pfam" id="PF08125"/>
    </source>
</evidence>
<dbReference type="Pfam" id="PF01232">
    <property type="entry name" value="Mannitol_dh"/>
    <property type="match status" value="1"/>
</dbReference>
<sequence>MTNIWMHIGAGSFHRAHQAWYLHRLLKEVAAEQWKIAIGGIRNDVVPLLTALSQQNNEYILETVSPQGVREYEKITSIAKVLPWDEKMTALIEQGAKEETKVIAFTVTEAGYYLDTSHNLDPNSADIQTELKGTICTIYGAVKAILKERIKQNGKPVTLLSCDNLRHNGDRFRHGFLQFLELCKDQELIEWVKKNTTSPNDMVDRIVPRPAADLAPRVAKETGFNDKAPVMGESFIQWVVEDNFISGRPELEKVGVEMVKDVQPYEEAKIRILNASHSCIAWAGTLIGLSYIHEGTHNPDIKKLAWNYVTQDVIPCLTPCPLDLEDYRDVVLDRFGNPNIQDTNQRVAADGLSKIPGFITPTLIGCYDRGKEPKATAVLPALFFIFMEEWHHGRLPYEYQDGILNADTMHAMFNSADPIAIFAGDKALFGKIAGKAEFVTLIRQTVSELKNWINSAK</sequence>
<dbReference type="InterPro" id="IPR013118">
    <property type="entry name" value="Mannitol_DH_C"/>
</dbReference>
<proteinExistence type="predicted"/>
<dbReference type="InterPro" id="IPR050025">
    <property type="entry name" value="DalD"/>
</dbReference>
<dbReference type="InterPro" id="IPR013131">
    <property type="entry name" value="Mannitol_DH_N"/>
</dbReference>
<dbReference type="InterPro" id="IPR013328">
    <property type="entry name" value="6PGD_dom2"/>
</dbReference>
<dbReference type="InterPro" id="IPR050988">
    <property type="entry name" value="Mannitol_DH/Oxidoreductase"/>
</dbReference>
<name>A0ABT6Q2G0_9PROT</name>
<dbReference type="Gene3D" id="1.10.1040.10">
    <property type="entry name" value="N-(1-d-carboxylethyl)-l-norvaline Dehydrogenase, domain 2"/>
    <property type="match status" value="1"/>
</dbReference>
<dbReference type="InterPro" id="IPR000669">
    <property type="entry name" value="Mannitol_DH"/>
</dbReference>
<feature type="domain" description="Mannitol dehydrogenase N-terminal" evidence="2">
    <location>
        <begin position="6"/>
        <end position="253"/>
    </location>
</feature>
<dbReference type="Pfam" id="PF08125">
    <property type="entry name" value="Mannitol_dh_C"/>
    <property type="match status" value="1"/>
</dbReference>
<dbReference type="SUPFAM" id="SSF48179">
    <property type="entry name" value="6-phosphogluconate dehydrogenase C-terminal domain-like"/>
    <property type="match status" value="1"/>
</dbReference>
<dbReference type="EMBL" id="JASBAO010000001">
    <property type="protein sequence ID" value="MDI2091210.1"/>
    <property type="molecule type" value="Genomic_DNA"/>
</dbReference>
<accession>A0ABT6Q2G0</accession>
<dbReference type="RefSeq" id="WP_281448306.1">
    <property type="nucleotide sequence ID" value="NZ_JASBAO010000001.1"/>
</dbReference>
<dbReference type="PANTHER" id="PTHR43362">
    <property type="entry name" value="MANNITOL DEHYDROGENASE DSF1-RELATED"/>
    <property type="match status" value="1"/>
</dbReference>
<evidence type="ECO:0000256" key="1">
    <source>
        <dbReference type="ARBA" id="ARBA00023002"/>
    </source>
</evidence>
<protein>
    <submittedName>
        <fullName evidence="4">Mannitol dehydrogenase family protein</fullName>
        <ecNumber evidence="4">1.1.1.-</ecNumber>
    </submittedName>
</protein>
<dbReference type="Gene3D" id="3.40.50.720">
    <property type="entry name" value="NAD(P)-binding Rossmann-like Domain"/>
    <property type="match status" value="1"/>
</dbReference>
<dbReference type="SUPFAM" id="SSF51735">
    <property type="entry name" value="NAD(P)-binding Rossmann-fold domains"/>
    <property type="match status" value="1"/>
</dbReference>
<feature type="domain" description="Mannitol dehydrogenase C-terminal" evidence="3">
    <location>
        <begin position="261"/>
        <end position="449"/>
    </location>
</feature>
<keyword evidence="1 4" id="KW-0560">Oxidoreductase</keyword>
<evidence type="ECO:0000259" key="2">
    <source>
        <dbReference type="Pfam" id="PF01232"/>
    </source>
</evidence>
<keyword evidence="5" id="KW-1185">Reference proteome</keyword>
<dbReference type="NCBIfam" id="NF043014">
    <property type="entry name" value="DArabDhDalD"/>
    <property type="match status" value="1"/>
</dbReference>
<dbReference type="InterPro" id="IPR008927">
    <property type="entry name" value="6-PGluconate_DH-like_C_sf"/>
</dbReference>
<organism evidence="4 5">
    <name type="scientific">Commensalibacter oyaizuii</name>
    <dbReference type="NCBI Taxonomy" id="3043873"/>
    <lineage>
        <taxon>Bacteria</taxon>
        <taxon>Pseudomonadati</taxon>
        <taxon>Pseudomonadota</taxon>
        <taxon>Alphaproteobacteria</taxon>
        <taxon>Acetobacterales</taxon>
        <taxon>Acetobacteraceae</taxon>
    </lineage>
</organism>
<evidence type="ECO:0000313" key="5">
    <source>
        <dbReference type="Proteomes" id="UP001431634"/>
    </source>
</evidence>
<dbReference type="GO" id="GO:0016491">
    <property type="term" value="F:oxidoreductase activity"/>
    <property type="evidence" value="ECO:0007669"/>
    <property type="project" value="UniProtKB-KW"/>
</dbReference>
<dbReference type="InterPro" id="IPR036291">
    <property type="entry name" value="NAD(P)-bd_dom_sf"/>
</dbReference>
<dbReference type="Proteomes" id="UP001431634">
    <property type="component" value="Unassembled WGS sequence"/>
</dbReference>
<gene>
    <name evidence="4" type="ORF">QJV27_07485</name>
</gene>
<dbReference type="EC" id="1.1.1.-" evidence="4"/>